<organism evidence="2 3">
    <name type="scientific">Rhynchospora pubera</name>
    <dbReference type="NCBI Taxonomy" id="906938"/>
    <lineage>
        <taxon>Eukaryota</taxon>
        <taxon>Viridiplantae</taxon>
        <taxon>Streptophyta</taxon>
        <taxon>Embryophyta</taxon>
        <taxon>Tracheophyta</taxon>
        <taxon>Spermatophyta</taxon>
        <taxon>Magnoliopsida</taxon>
        <taxon>Liliopsida</taxon>
        <taxon>Poales</taxon>
        <taxon>Cyperaceae</taxon>
        <taxon>Cyperoideae</taxon>
        <taxon>Rhynchosporeae</taxon>
        <taxon>Rhynchospora</taxon>
    </lineage>
</organism>
<name>A0AAV8EKR9_9POAL</name>
<dbReference type="EMBL" id="JAMFTS010000003">
    <property type="protein sequence ID" value="KAJ4780141.1"/>
    <property type="molecule type" value="Genomic_DNA"/>
</dbReference>
<dbReference type="InterPro" id="IPR036047">
    <property type="entry name" value="F-box-like_dom_sf"/>
</dbReference>
<dbReference type="PANTHER" id="PTHR33165:SF76">
    <property type="entry name" value="OS01G0526550 PROTEIN"/>
    <property type="match status" value="1"/>
</dbReference>
<gene>
    <name evidence="2" type="ORF">LUZ62_064398</name>
</gene>
<keyword evidence="3" id="KW-1185">Reference proteome</keyword>
<dbReference type="InterPro" id="IPR011043">
    <property type="entry name" value="Gal_Oxase/kelch_b-propeller"/>
</dbReference>
<evidence type="ECO:0000313" key="2">
    <source>
        <dbReference type="EMBL" id="KAJ4780141.1"/>
    </source>
</evidence>
<dbReference type="PANTHER" id="PTHR33165">
    <property type="entry name" value="F-BOX DOMAIN CONTAINING PROTEIN-LIKE-RELATED"/>
    <property type="match status" value="1"/>
</dbReference>
<reference evidence="2" key="1">
    <citation type="submission" date="2022-08" db="EMBL/GenBank/DDBJ databases">
        <authorList>
            <person name="Marques A."/>
        </authorList>
    </citation>
    <scope>NUCLEOTIDE SEQUENCE</scope>
    <source>
        <strain evidence="2">RhyPub2mFocal</strain>
        <tissue evidence="2">Leaves</tissue>
    </source>
</reference>
<dbReference type="AlphaFoldDB" id="A0AAV8EKR9"/>
<feature type="domain" description="KIB1-4 beta-propeller" evidence="1">
    <location>
        <begin position="72"/>
        <end position="311"/>
    </location>
</feature>
<dbReference type="InterPro" id="IPR005174">
    <property type="entry name" value="KIB1-4_b-propeller"/>
</dbReference>
<dbReference type="SUPFAM" id="SSF81383">
    <property type="entry name" value="F-box domain"/>
    <property type="match status" value="1"/>
</dbReference>
<dbReference type="Proteomes" id="UP001140206">
    <property type="component" value="Chromosome 3"/>
</dbReference>
<accession>A0AAV8EKR9</accession>
<proteinExistence type="predicted"/>
<dbReference type="Pfam" id="PF03478">
    <property type="entry name" value="Beta-prop_KIB1-4"/>
    <property type="match status" value="1"/>
</dbReference>
<comment type="caution">
    <text evidence="2">The sequence shown here is derived from an EMBL/GenBank/DDBJ whole genome shotgun (WGS) entry which is preliminary data.</text>
</comment>
<protein>
    <submittedName>
        <fullName evidence="2">F-box protein skip23</fullName>
    </submittedName>
</protein>
<sequence length="350" mass="40166">MEPGKKSTNSGWANLPLDLGYLITRKLSNLPDFVRFRAVCKAWCASAPVSDPPLGFPWILEENTNLRGRLHFFCPSTGKVFTLPLPPQLQNMCCAPSPDGYLIFCERNWLLQDKRMLFNPLTNHLVNLPFVELPLYYDTEPLYRRGDYVVFSGTWCGFKKLAFFRLENKRWIKVSSFEYASCCLSHDGLSLSFKYRPWGTRIVDTATNEEIGFIESPKGEEGEFVFLIESFGEILKVVMTNKTSHHIRFRIYKLAVVHSDDGKLNHSWVQTDCIGDCVLFLSRKSCVSVKASQFYKPLRNCIYYRNVLESGGSAICRYSIKDGETKEIPCIFENWQFFVPNLHHPNSSGS</sequence>
<dbReference type="SUPFAM" id="SSF50965">
    <property type="entry name" value="Galactose oxidase, central domain"/>
    <property type="match status" value="1"/>
</dbReference>
<evidence type="ECO:0000313" key="3">
    <source>
        <dbReference type="Proteomes" id="UP001140206"/>
    </source>
</evidence>
<evidence type="ECO:0000259" key="1">
    <source>
        <dbReference type="Pfam" id="PF03478"/>
    </source>
</evidence>